<dbReference type="PANTHER" id="PTHR11136:SF0">
    <property type="entry name" value="DIHYDROFOLATE SYNTHETASE-RELATED"/>
    <property type="match status" value="1"/>
</dbReference>
<dbReference type="InterPro" id="IPR036615">
    <property type="entry name" value="Mur_ligase_C_dom_sf"/>
</dbReference>
<comment type="cofactor">
    <cofactor evidence="1">
        <name>Mg(2+)</name>
        <dbReference type="ChEBI" id="CHEBI:18420"/>
    </cofactor>
</comment>
<dbReference type="PIRSF" id="PIRSF001563">
    <property type="entry name" value="Folylpolyglu_synth"/>
    <property type="match status" value="1"/>
</dbReference>
<evidence type="ECO:0000256" key="8">
    <source>
        <dbReference type="ARBA" id="ARBA00019357"/>
    </source>
</evidence>
<evidence type="ECO:0000256" key="15">
    <source>
        <dbReference type="ARBA" id="ARBA00030048"/>
    </source>
</evidence>
<dbReference type="NCBIfam" id="TIGR01499">
    <property type="entry name" value="folC"/>
    <property type="match status" value="1"/>
</dbReference>
<evidence type="ECO:0000313" key="25">
    <source>
        <dbReference type="EMBL" id="RCL74370.1"/>
    </source>
</evidence>
<dbReference type="GO" id="GO:0004326">
    <property type="term" value="F:tetrahydrofolylpolyglutamate synthase activity"/>
    <property type="evidence" value="ECO:0007669"/>
    <property type="project" value="UniProtKB-EC"/>
</dbReference>
<dbReference type="InterPro" id="IPR036565">
    <property type="entry name" value="Mur-like_cat_sf"/>
</dbReference>
<name>A0A368DRA2_9PROT</name>
<dbReference type="GO" id="GO:0046656">
    <property type="term" value="P:folic acid biosynthetic process"/>
    <property type="evidence" value="ECO:0007669"/>
    <property type="project" value="UniProtKB-KW"/>
</dbReference>
<evidence type="ECO:0000256" key="17">
    <source>
        <dbReference type="ARBA" id="ARBA00032510"/>
    </source>
</evidence>
<dbReference type="Proteomes" id="UP000253570">
    <property type="component" value="Unassembled WGS sequence"/>
</dbReference>
<keyword evidence="9 22" id="KW-0436">Ligase</keyword>
<comment type="function">
    <text evidence="2">Functions in two distinct reactions of the de novo folate biosynthetic pathway. Catalyzes the addition of a glutamate residue to dihydropteroate (7,8-dihydropteroate or H2Pte) to form dihydrofolate (7,8-dihydrofolate monoglutamate or H2Pte-Glu). Also catalyzes successive additions of L-glutamate to tetrahydrofolate or 10-formyltetrahydrofolate or 5,10-methylenetetrahydrofolate, leading to folylpolyglutamate derivatives.</text>
</comment>
<dbReference type="SUPFAM" id="SSF53244">
    <property type="entry name" value="MurD-like peptide ligases, peptide-binding domain"/>
    <property type="match status" value="1"/>
</dbReference>
<evidence type="ECO:0000256" key="9">
    <source>
        <dbReference type="ARBA" id="ARBA00022598"/>
    </source>
</evidence>
<keyword evidence="10" id="KW-0479">Metal-binding</keyword>
<keyword evidence="11 22" id="KW-0547">Nucleotide-binding</keyword>
<keyword evidence="13" id="KW-0460">Magnesium</keyword>
<dbReference type="InterPro" id="IPR018109">
    <property type="entry name" value="Folylpolyglutamate_synth_CS"/>
</dbReference>
<comment type="catalytic activity">
    <reaction evidence="18">
        <text>(6S)-5,6,7,8-tetrahydrofolyl-(gamma-L-Glu)(n) + L-glutamate + ATP = (6S)-5,6,7,8-tetrahydrofolyl-(gamma-L-Glu)(n+1) + ADP + phosphate + H(+)</text>
        <dbReference type="Rhea" id="RHEA:10580"/>
        <dbReference type="Rhea" id="RHEA-COMP:14738"/>
        <dbReference type="Rhea" id="RHEA-COMP:14740"/>
        <dbReference type="ChEBI" id="CHEBI:15378"/>
        <dbReference type="ChEBI" id="CHEBI:29985"/>
        <dbReference type="ChEBI" id="CHEBI:30616"/>
        <dbReference type="ChEBI" id="CHEBI:43474"/>
        <dbReference type="ChEBI" id="CHEBI:141005"/>
        <dbReference type="ChEBI" id="CHEBI:456216"/>
        <dbReference type="EC" id="6.3.2.17"/>
    </reaction>
</comment>
<evidence type="ECO:0000256" key="2">
    <source>
        <dbReference type="ARBA" id="ARBA00002714"/>
    </source>
</evidence>
<dbReference type="PANTHER" id="PTHR11136">
    <property type="entry name" value="FOLYLPOLYGLUTAMATE SYNTHASE-RELATED"/>
    <property type="match status" value="1"/>
</dbReference>
<evidence type="ECO:0000256" key="10">
    <source>
        <dbReference type="ARBA" id="ARBA00022723"/>
    </source>
</evidence>
<evidence type="ECO:0000259" key="23">
    <source>
        <dbReference type="Pfam" id="PF02875"/>
    </source>
</evidence>
<dbReference type="GO" id="GO:0046654">
    <property type="term" value="P:tetrahydrofolate biosynthetic process"/>
    <property type="evidence" value="ECO:0007669"/>
    <property type="project" value="UniProtKB-UniPathway"/>
</dbReference>
<dbReference type="EC" id="6.3.2.12" evidence="6"/>
<feature type="domain" description="Mur ligase central" evidence="24">
    <location>
        <begin position="48"/>
        <end position="268"/>
    </location>
</feature>
<feature type="domain" description="Mur ligase C-terminal" evidence="23">
    <location>
        <begin position="310"/>
        <end position="420"/>
    </location>
</feature>
<evidence type="ECO:0000256" key="11">
    <source>
        <dbReference type="ARBA" id="ARBA00022741"/>
    </source>
</evidence>
<evidence type="ECO:0000256" key="1">
    <source>
        <dbReference type="ARBA" id="ARBA00001946"/>
    </source>
</evidence>
<comment type="pathway">
    <text evidence="3">Cofactor biosynthesis; tetrahydrofolate biosynthesis; 7,8-dihydrofolate from 2-amino-4-hydroxy-6-hydroxymethyl-7,8-dihydropteridine diphosphate and 4-aminobenzoate: step 2/2.</text>
</comment>
<dbReference type="InterPro" id="IPR001645">
    <property type="entry name" value="Folylpolyglutamate_synth"/>
</dbReference>
<comment type="pathway">
    <text evidence="4">Cofactor biosynthesis; tetrahydrofolylpolyglutamate biosynthesis.</text>
</comment>
<comment type="catalytic activity">
    <reaction evidence="21">
        <text>7,8-dihydropteroate + L-glutamate + ATP = 7,8-dihydrofolate + ADP + phosphate + H(+)</text>
        <dbReference type="Rhea" id="RHEA:23584"/>
        <dbReference type="ChEBI" id="CHEBI:15378"/>
        <dbReference type="ChEBI" id="CHEBI:17839"/>
        <dbReference type="ChEBI" id="CHEBI:29985"/>
        <dbReference type="ChEBI" id="CHEBI:30616"/>
        <dbReference type="ChEBI" id="CHEBI:43474"/>
        <dbReference type="ChEBI" id="CHEBI:57451"/>
        <dbReference type="ChEBI" id="CHEBI:456216"/>
        <dbReference type="EC" id="6.3.2.12"/>
    </reaction>
</comment>
<keyword evidence="12 22" id="KW-0067">ATP-binding</keyword>
<dbReference type="PROSITE" id="PS01012">
    <property type="entry name" value="FOLYLPOLYGLU_SYNT_2"/>
    <property type="match status" value="1"/>
</dbReference>
<gene>
    <name evidence="25" type="ORF">DBW71_01195</name>
</gene>
<comment type="caution">
    <text evidence="25">The sequence shown here is derived from an EMBL/GenBank/DDBJ whole genome shotgun (WGS) entry which is preliminary data.</text>
</comment>
<evidence type="ECO:0000259" key="24">
    <source>
        <dbReference type="Pfam" id="PF08245"/>
    </source>
</evidence>
<dbReference type="Pfam" id="PF08245">
    <property type="entry name" value="Mur_ligase_M"/>
    <property type="match status" value="1"/>
</dbReference>
<dbReference type="InterPro" id="IPR004101">
    <property type="entry name" value="Mur_ligase_C"/>
</dbReference>
<dbReference type="SUPFAM" id="SSF53623">
    <property type="entry name" value="MurD-like peptide ligases, catalytic domain"/>
    <property type="match status" value="1"/>
</dbReference>
<protein>
    <recommendedName>
        <fullName evidence="8">Dihydrofolate synthase/folylpolyglutamate synthase</fullName>
        <ecNumber evidence="6">6.3.2.12</ecNumber>
        <ecNumber evidence="7">6.3.2.17</ecNumber>
    </recommendedName>
    <alternativeName>
        <fullName evidence="17">Folylpoly-gamma-glutamate synthetase-dihydrofolate synthetase</fullName>
    </alternativeName>
    <alternativeName>
        <fullName evidence="15">Folylpolyglutamate synthetase</fullName>
    </alternativeName>
    <alternativeName>
        <fullName evidence="16">Tetrahydrofolylpolyglutamate synthase</fullName>
    </alternativeName>
</protein>
<dbReference type="GO" id="GO:0005524">
    <property type="term" value="F:ATP binding"/>
    <property type="evidence" value="ECO:0007669"/>
    <property type="project" value="UniProtKB-KW"/>
</dbReference>
<evidence type="ECO:0000256" key="4">
    <source>
        <dbReference type="ARBA" id="ARBA00005150"/>
    </source>
</evidence>
<evidence type="ECO:0000256" key="3">
    <source>
        <dbReference type="ARBA" id="ARBA00004799"/>
    </source>
</evidence>
<evidence type="ECO:0000256" key="21">
    <source>
        <dbReference type="ARBA" id="ARBA00049161"/>
    </source>
</evidence>
<evidence type="ECO:0000256" key="22">
    <source>
        <dbReference type="PIRNR" id="PIRNR001563"/>
    </source>
</evidence>
<dbReference type="GO" id="GO:0046872">
    <property type="term" value="F:metal ion binding"/>
    <property type="evidence" value="ECO:0007669"/>
    <property type="project" value="UniProtKB-KW"/>
</dbReference>
<evidence type="ECO:0000256" key="20">
    <source>
        <dbReference type="ARBA" id="ARBA00049035"/>
    </source>
</evidence>
<proteinExistence type="inferred from homology"/>
<dbReference type="EC" id="6.3.2.17" evidence="7"/>
<dbReference type="Pfam" id="PF02875">
    <property type="entry name" value="Mur_ligase_C"/>
    <property type="match status" value="1"/>
</dbReference>
<evidence type="ECO:0000256" key="6">
    <source>
        <dbReference type="ARBA" id="ARBA00013023"/>
    </source>
</evidence>
<evidence type="ECO:0000256" key="14">
    <source>
        <dbReference type="ARBA" id="ARBA00022909"/>
    </source>
</evidence>
<comment type="similarity">
    <text evidence="5 22">Belongs to the folylpolyglutamate synthase family.</text>
</comment>
<dbReference type="UniPathway" id="UPA00077">
    <property type="reaction ID" value="UER00157"/>
</dbReference>
<dbReference type="Gene3D" id="3.40.1190.10">
    <property type="entry name" value="Mur-like, catalytic domain"/>
    <property type="match status" value="1"/>
</dbReference>
<dbReference type="AlphaFoldDB" id="A0A368DRA2"/>
<evidence type="ECO:0000256" key="19">
    <source>
        <dbReference type="ARBA" id="ARBA00047808"/>
    </source>
</evidence>
<dbReference type="FunFam" id="3.40.1190.10:FF:000011">
    <property type="entry name" value="Folylpolyglutamate synthase/dihydrofolate synthase"/>
    <property type="match status" value="1"/>
</dbReference>
<comment type="catalytic activity">
    <reaction evidence="20">
        <text>(6R)-5,10-methylenetetrahydrofolyl-(gamma-L-Glu)(n) + L-glutamate + ATP = (6R)-5,10-methylenetetrahydrofolyl-(gamma-L-Glu)(n+1) + ADP + phosphate + H(+)</text>
        <dbReference type="Rhea" id="RHEA:51912"/>
        <dbReference type="Rhea" id="RHEA-COMP:13257"/>
        <dbReference type="Rhea" id="RHEA-COMP:13258"/>
        <dbReference type="ChEBI" id="CHEBI:15378"/>
        <dbReference type="ChEBI" id="CHEBI:29985"/>
        <dbReference type="ChEBI" id="CHEBI:30616"/>
        <dbReference type="ChEBI" id="CHEBI:43474"/>
        <dbReference type="ChEBI" id="CHEBI:136572"/>
        <dbReference type="ChEBI" id="CHEBI:456216"/>
        <dbReference type="EC" id="6.3.2.17"/>
    </reaction>
</comment>
<evidence type="ECO:0000256" key="18">
    <source>
        <dbReference type="ARBA" id="ARBA00047493"/>
    </source>
</evidence>
<accession>A0A368DRA2</accession>
<evidence type="ECO:0000256" key="5">
    <source>
        <dbReference type="ARBA" id="ARBA00008276"/>
    </source>
</evidence>
<reference evidence="25 26" key="1">
    <citation type="journal article" date="2018" name="Microbiome">
        <title>Fine metagenomic profile of the Mediterranean stratified and mixed water columns revealed by assembly and recruitment.</title>
        <authorList>
            <person name="Haro-Moreno J.M."/>
            <person name="Lopez-Perez M."/>
            <person name="De La Torre J.R."/>
            <person name="Picazo A."/>
            <person name="Camacho A."/>
            <person name="Rodriguez-Valera F."/>
        </authorList>
    </citation>
    <scope>NUCLEOTIDE SEQUENCE [LARGE SCALE GENOMIC DNA]</scope>
    <source>
        <strain evidence="25">MED-G57</strain>
    </source>
</reference>
<evidence type="ECO:0000256" key="12">
    <source>
        <dbReference type="ARBA" id="ARBA00022840"/>
    </source>
</evidence>
<evidence type="ECO:0000256" key="16">
    <source>
        <dbReference type="ARBA" id="ARBA00030592"/>
    </source>
</evidence>
<dbReference type="Gene3D" id="3.90.190.20">
    <property type="entry name" value="Mur ligase, C-terminal domain"/>
    <property type="match status" value="1"/>
</dbReference>
<dbReference type="GO" id="GO:0008841">
    <property type="term" value="F:dihydrofolate synthase activity"/>
    <property type="evidence" value="ECO:0007669"/>
    <property type="project" value="UniProtKB-EC"/>
</dbReference>
<dbReference type="EMBL" id="QOQD01000002">
    <property type="protein sequence ID" value="RCL74370.1"/>
    <property type="molecule type" value="Genomic_DNA"/>
</dbReference>
<evidence type="ECO:0000256" key="13">
    <source>
        <dbReference type="ARBA" id="ARBA00022842"/>
    </source>
</evidence>
<organism evidence="25 26">
    <name type="scientific">PS1 clade bacterium</name>
    <dbReference type="NCBI Taxonomy" id="2175152"/>
    <lineage>
        <taxon>Bacteria</taxon>
        <taxon>Pseudomonadati</taxon>
        <taxon>Pseudomonadota</taxon>
        <taxon>Alphaproteobacteria</taxon>
        <taxon>PS1 clade</taxon>
    </lineage>
</organism>
<dbReference type="PROSITE" id="PS01011">
    <property type="entry name" value="FOLYLPOLYGLU_SYNT_1"/>
    <property type="match status" value="1"/>
</dbReference>
<dbReference type="InterPro" id="IPR013221">
    <property type="entry name" value="Mur_ligase_cen"/>
</dbReference>
<comment type="catalytic activity">
    <reaction evidence="19">
        <text>10-formyltetrahydrofolyl-(gamma-L-Glu)(n) + L-glutamate + ATP = 10-formyltetrahydrofolyl-(gamma-L-Glu)(n+1) + ADP + phosphate + H(+)</text>
        <dbReference type="Rhea" id="RHEA:51904"/>
        <dbReference type="Rhea" id="RHEA-COMP:13088"/>
        <dbReference type="Rhea" id="RHEA-COMP:14300"/>
        <dbReference type="ChEBI" id="CHEBI:15378"/>
        <dbReference type="ChEBI" id="CHEBI:29985"/>
        <dbReference type="ChEBI" id="CHEBI:30616"/>
        <dbReference type="ChEBI" id="CHEBI:43474"/>
        <dbReference type="ChEBI" id="CHEBI:134413"/>
        <dbReference type="ChEBI" id="CHEBI:456216"/>
        <dbReference type="EC" id="6.3.2.17"/>
    </reaction>
</comment>
<evidence type="ECO:0000256" key="7">
    <source>
        <dbReference type="ARBA" id="ARBA00013025"/>
    </source>
</evidence>
<sequence>MSPYEIKSVQERILPLYPRSMDLSLDRIIFLLEKLGNPQKKIKNIIHIAGTNGKGSVLAYLSSILLSSGYTVDSYTSPHLVHFNERIKIGGNNYDSYIDDGSLADILHECERVNDGAPITIFELITAAAFLKYSTTNSDFLLLETGLGGRLDATNIIENPLVSVITPIGIDHQQFLGNKVQDIAREKAGIIKKNGKTVLGKQESLVLSVLKEYIQLLNNKSQIWNEDYNVIPQDKNFIYEDSRYQLKLSFPNLIGKHQIENAATSIATLSSIDDVKISNKDFEVGLSNVLWPGRLEKLEVGPLSKYVSSDTEIWLDGGHNEHAAMAIADTMKDYKDKKLILIMAMMNTKDSKKFLNPFVNSASHVIAIKIPNSENFLSPNEIKQSAETQGILAITKNDLYEALEHTKSLNGKIRILICGSLYLAGFVLEKHRGRAI</sequence>
<dbReference type="GO" id="GO:0005737">
    <property type="term" value="C:cytoplasm"/>
    <property type="evidence" value="ECO:0007669"/>
    <property type="project" value="TreeGrafter"/>
</dbReference>
<keyword evidence="14" id="KW-0289">Folate biosynthesis</keyword>
<evidence type="ECO:0000313" key="26">
    <source>
        <dbReference type="Proteomes" id="UP000253570"/>
    </source>
</evidence>